<proteinExistence type="predicted"/>
<dbReference type="OrthoDB" id="6089348at2759"/>
<dbReference type="AlphaFoldDB" id="A0A8B6CMX4"/>
<evidence type="ECO:0000313" key="3">
    <source>
        <dbReference type="Proteomes" id="UP000596742"/>
    </source>
</evidence>
<organism evidence="2 3">
    <name type="scientific">Mytilus galloprovincialis</name>
    <name type="common">Mediterranean mussel</name>
    <dbReference type="NCBI Taxonomy" id="29158"/>
    <lineage>
        <taxon>Eukaryota</taxon>
        <taxon>Metazoa</taxon>
        <taxon>Spiralia</taxon>
        <taxon>Lophotrochozoa</taxon>
        <taxon>Mollusca</taxon>
        <taxon>Bivalvia</taxon>
        <taxon>Autobranchia</taxon>
        <taxon>Pteriomorphia</taxon>
        <taxon>Mytilida</taxon>
        <taxon>Mytiloidea</taxon>
        <taxon>Mytilidae</taxon>
        <taxon>Mytilinae</taxon>
        <taxon>Mytilus</taxon>
    </lineage>
</organism>
<protein>
    <submittedName>
        <fullName evidence="2">Uncharacterized protein</fullName>
    </submittedName>
</protein>
<accession>A0A8B6CMX4</accession>
<keyword evidence="3" id="KW-1185">Reference proteome</keyword>
<name>A0A8B6CMX4_MYTGA</name>
<reference evidence="2" key="1">
    <citation type="submission" date="2018-11" db="EMBL/GenBank/DDBJ databases">
        <authorList>
            <person name="Alioto T."/>
            <person name="Alioto T."/>
        </authorList>
    </citation>
    <scope>NUCLEOTIDE SEQUENCE</scope>
</reference>
<dbReference type="CDD" id="cd01671">
    <property type="entry name" value="CARD"/>
    <property type="match status" value="1"/>
</dbReference>
<evidence type="ECO:0000313" key="2">
    <source>
        <dbReference type="EMBL" id="VDI07298.1"/>
    </source>
</evidence>
<keyword evidence="1" id="KW-0175">Coiled coil</keyword>
<dbReference type="EMBL" id="UYJE01002031">
    <property type="protein sequence ID" value="VDI07298.1"/>
    <property type="molecule type" value="Genomic_DNA"/>
</dbReference>
<evidence type="ECO:0000256" key="1">
    <source>
        <dbReference type="SAM" id="Coils"/>
    </source>
</evidence>
<gene>
    <name evidence="2" type="ORF">MGAL_10B034067</name>
</gene>
<sequence>MNRITTLPIDPSSIKPSLLDDFPALDGLSTFVIHTNEQTKRAKAAKLLDVLPHRGPSSFRGFLCPLVHGNYGQSKCLPPHTHAEHLVDQISESVGSLRIKSYRAVGILPLSQDTPDTDMSLSQLIDRKVKGLENSLDCKKSFLRVSEEKKYKTDVDKKSEQDFDKMKRAFEYQRDDNKKLQSSLKVKNKDIQNLSKQNEHLQTENKHLRDRLTELEKETLRSQRRGPIISEYLGVRGSRPYFMKNMSKGESCLKK</sequence>
<comment type="caution">
    <text evidence="2">The sequence shown here is derived from an EMBL/GenBank/DDBJ whole genome shotgun (WGS) entry which is preliminary data.</text>
</comment>
<feature type="coiled-coil region" evidence="1">
    <location>
        <begin position="177"/>
        <end position="225"/>
    </location>
</feature>
<dbReference type="Proteomes" id="UP000596742">
    <property type="component" value="Unassembled WGS sequence"/>
</dbReference>